<dbReference type="STRING" id="463301.SAMN04487955_1282"/>
<evidence type="ECO:0000313" key="11">
    <source>
        <dbReference type="EMBL" id="SFU98684.1"/>
    </source>
</evidence>
<evidence type="ECO:0000256" key="8">
    <source>
        <dbReference type="ARBA" id="ARBA00038436"/>
    </source>
</evidence>
<name>A0A1I7KMX2_9GAMM</name>
<evidence type="ECO:0000256" key="9">
    <source>
        <dbReference type="RuleBase" id="RU369079"/>
    </source>
</evidence>
<evidence type="ECO:0000256" key="4">
    <source>
        <dbReference type="ARBA" id="ARBA00022519"/>
    </source>
</evidence>
<evidence type="ECO:0000259" key="10">
    <source>
        <dbReference type="Pfam" id="PF04290"/>
    </source>
</evidence>
<keyword evidence="12" id="KW-1185">Reference proteome</keyword>
<evidence type="ECO:0000313" key="12">
    <source>
        <dbReference type="Proteomes" id="UP000198693"/>
    </source>
</evidence>
<organism evidence="11 12">
    <name type="scientific">Halomonas korlensis</name>
    <dbReference type="NCBI Taxonomy" id="463301"/>
    <lineage>
        <taxon>Bacteria</taxon>
        <taxon>Pseudomonadati</taxon>
        <taxon>Pseudomonadota</taxon>
        <taxon>Gammaproteobacteria</taxon>
        <taxon>Oceanospirillales</taxon>
        <taxon>Halomonadaceae</taxon>
        <taxon>Halomonas</taxon>
    </lineage>
</organism>
<evidence type="ECO:0000256" key="2">
    <source>
        <dbReference type="ARBA" id="ARBA00022448"/>
    </source>
</evidence>
<dbReference type="Pfam" id="PF04290">
    <property type="entry name" value="DctQ"/>
    <property type="match status" value="1"/>
</dbReference>
<dbReference type="OrthoDB" id="6104548at2"/>
<gene>
    <name evidence="11" type="ORF">SAMN04487955_1282</name>
</gene>
<evidence type="ECO:0000256" key="3">
    <source>
        <dbReference type="ARBA" id="ARBA00022475"/>
    </source>
</evidence>
<keyword evidence="4 9" id="KW-0997">Cell inner membrane</keyword>
<keyword evidence="7 9" id="KW-0472">Membrane</keyword>
<evidence type="ECO:0000256" key="1">
    <source>
        <dbReference type="ARBA" id="ARBA00004429"/>
    </source>
</evidence>
<accession>A0A1I7KMX2</accession>
<dbReference type="EMBL" id="FPBP01000028">
    <property type="protein sequence ID" value="SFU98684.1"/>
    <property type="molecule type" value="Genomic_DNA"/>
</dbReference>
<dbReference type="InterPro" id="IPR007387">
    <property type="entry name" value="TRAP_DctQ"/>
</dbReference>
<keyword evidence="6 9" id="KW-1133">Transmembrane helix</keyword>
<dbReference type="InterPro" id="IPR055348">
    <property type="entry name" value="DctQ"/>
</dbReference>
<keyword evidence="2 9" id="KW-0813">Transport</keyword>
<feature type="domain" description="Tripartite ATP-independent periplasmic transporters DctQ component" evidence="10">
    <location>
        <begin position="47"/>
        <end position="175"/>
    </location>
</feature>
<comment type="subcellular location">
    <subcellularLocation>
        <location evidence="1 9">Cell inner membrane</location>
        <topology evidence="1 9">Multi-pass membrane protein</topology>
    </subcellularLocation>
</comment>
<evidence type="ECO:0000256" key="5">
    <source>
        <dbReference type="ARBA" id="ARBA00022692"/>
    </source>
</evidence>
<evidence type="ECO:0000256" key="6">
    <source>
        <dbReference type="ARBA" id="ARBA00022989"/>
    </source>
</evidence>
<feature type="transmembrane region" description="Helical" evidence="9">
    <location>
        <begin position="69"/>
        <end position="86"/>
    </location>
</feature>
<evidence type="ECO:0000256" key="7">
    <source>
        <dbReference type="ARBA" id="ARBA00023136"/>
    </source>
</evidence>
<dbReference type="Proteomes" id="UP000198693">
    <property type="component" value="Unassembled WGS sequence"/>
</dbReference>
<keyword evidence="3" id="KW-1003">Cell membrane</keyword>
<comment type="function">
    <text evidence="9">Part of the tripartite ATP-independent periplasmic (TRAP) transport system.</text>
</comment>
<keyword evidence="5 9" id="KW-0812">Transmembrane</keyword>
<comment type="similarity">
    <text evidence="8 9">Belongs to the TRAP transporter small permease family.</text>
</comment>
<sequence>MTKGRSMINPARGNNMKAIVDLFASIDNVIASFMKFAVTVMGIFVAFAMVIGIVARALLGIQVFGLEELVLTAAMWLYMLGAALASRERSHLSADFIEAFSKNKTLPHVTRLIATGLSVVLAVFFVTWSYSLFAWGVEKGQVTPVFSIPQYISQGSLFVASILLLLYALRDLIHDAGKLFNKR</sequence>
<protein>
    <recommendedName>
        <fullName evidence="9">TRAP transporter small permease protein</fullName>
    </recommendedName>
</protein>
<feature type="transmembrane region" description="Helical" evidence="9">
    <location>
        <begin position="112"/>
        <end position="131"/>
    </location>
</feature>
<reference evidence="12" key="1">
    <citation type="submission" date="2016-10" db="EMBL/GenBank/DDBJ databases">
        <authorList>
            <person name="Varghese N."/>
            <person name="Submissions S."/>
        </authorList>
    </citation>
    <scope>NUCLEOTIDE SEQUENCE [LARGE SCALE GENOMIC DNA]</scope>
    <source>
        <strain evidence="12">CGMCC 1.6981</strain>
    </source>
</reference>
<proteinExistence type="inferred from homology"/>
<dbReference type="GO" id="GO:0005886">
    <property type="term" value="C:plasma membrane"/>
    <property type="evidence" value="ECO:0007669"/>
    <property type="project" value="UniProtKB-SubCell"/>
</dbReference>
<comment type="subunit">
    <text evidence="9">The complex comprises the extracytoplasmic solute receptor protein and the two transmembrane proteins.</text>
</comment>
<feature type="transmembrane region" description="Helical" evidence="9">
    <location>
        <begin position="36"/>
        <end position="57"/>
    </location>
</feature>
<dbReference type="PANTHER" id="PTHR35011">
    <property type="entry name" value="2,3-DIKETO-L-GULONATE TRAP TRANSPORTER SMALL PERMEASE PROTEIN YIAM"/>
    <property type="match status" value="1"/>
</dbReference>
<feature type="transmembrane region" description="Helical" evidence="9">
    <location>
        <begin position="151"/>
        <end position="169"/>
    </location>
</feature>
<dbReference type="GO" id="GO:0022857">
    <property type="term" value="F:transmembrane transporter activity"/>
    <property type="evidence" value="ECO:0007669"/>
    <property type="project" value="UniProtKB-UniRule"/>
</dbReference>
<dbReference type="AlphaFoldDB" id="A0A1I7KMX2"/>